<dbReference type="InterPro" id="IPR050491">
    <property type="entry name" value="AmpC-like"/>
</dbReference>
<dbReference type="AlphaFoldDB" id="W7M8A6"/>
<feature type="domain" description="Beta-lactamase-related" evidence="2">
    <location>
        <begin position="28"/>
        <end position="267"/>
    </location>
</feature>
<dbReference type="InterPro" id="IPR012338">
    <property type="entry name" value="Beta-lactam/transpept-like"/>
</dbReference>
<dbReference type="KEGG" id="fvr:FVEG_03303"/>
<dbReference type="OrthoDB" id="10250282at2759"/>
<dbReference type="Proteomes" id="UP000009096">
    <property type="component" value="Chromosome 5"/>
</dbReference>
<reference evidence="3 4" key="1">
    <citation type="journal article" date="2010" name="Nature">
        <title>Comparative genomics reveals mobile pathogenicity chromosomes in Fusarium.</title>
        <authorList>
            <person name="Ma L.J."/>
            <person name="van der Does H.C."/>
            <person name="Borkovich K.A."/>
            <person name="Coleman J.J."/>
            <person name="Daboussi M.J."/>
            <person name="Di Pietro A."/>
            <person name="Dufresne M."/>
            <person name="Freitag M."/>
            <person name="Grabherr M."/>
            <person name="Henrissat B."/>
            <person name="Houterman P.M."/>
            <person name="Kang S."/>
            <person name="Shim W.B."/>
            <person name="Woloshuk C."/>
            <person name="Xie X."/>
            <person name="Xu J.R."/>
            <person name="Antoniw J."/>
            <person name="Baker S.E."/>
            <person name="Bluhm B.H."/>
            <person name="Breakspear A."/>
            <person name="Brown D.W."/>
            <person name="Butchko R.A."/>
            <person name="Chapman S."/>
            <person name="Coulson R."/>
            <person name="Coutinho P.M."/>
            <person name="Danchin E.G."/>
            <person name="Diener A."/>
            <person name="Gale L.R."/>
            <person name="Gardiner D.M."/>
            <person name="Goff S."/>
            <person name="Hammond-Kosack K.E."/>
            <person name="Hilburn K."/>
            <person name="Hua-Van A."/>
            <person name="Jonkers W."/>
            <person name="Kazan K."/>
            <person name="Kodira C.D."/>
            <person name="Koehrsen M."/>
            <person name="Kumar L."/>
            <person name="Lee Y.H."/>
            <person name="Li L."/>
            <person name="Manners J.M."/>
            <person name="Miranda-Saavedra D."/>
            <person name="Mukherjee M."/>
            <person name="Park G."/>
            <person name="Park J."/>
            <person name="Park S.Y."/>
            <person name="Proctor R.H."/>
            <person name="Regev A."/>
            <person name="Ruiz-Roldan M.C."/>
            <person name="Sain D."/>
            <person name="Sakthikumar S."/>
            <person name="Sykes S."/>
            <person name="Schwartz D.C."/>
            <person name="Turgeon B.G."/>
            <person name="Wapinski I."/>
            <person name="Yoder O."/>
            <person name="Young S."/>
            <person name="Zeng Q."/>
            <person name="Zhou S."/>
            <person name="Galagan J."/>
            <person name="Cuomo C.A."/>
            <person name="Kistler H.C."/>
            <person name="Rep M."/>
        </authorList>
    </citation>
    <scope>NUCLEOTIDE SEQUENCE [LARGE SCALE GENOMIC DNA]</scope>
    <source>
        <strain evidence="4">M3125 / FGSC 7600</strain>
    </source>
</reference>
<dbReference type="RefSeq" id="XP_018747333.1">
    <property type="nucleotide sequence ID" value="XM_018890921.1"/>
</dbReference>
<keyword evidence="4" id="KW-1185">Reference proteome</keyword>
<organism evidence="3 4">
    <name type="scientific">Gibberella moniliformis (strain M3125 / FGSC 7600)</name>
    <name type="common">Maize ear and stalk rot fungus</name>
    <name type="synonym">Fusarium verticillioides</name>
    <dbReference type="NCBI Taxonomy" id="334819"/>
    <lineage>
        <taxon>Eukaryota</taxon>
        <taxon>Fungi</taxon>
        <taxon>Dikarya</taxon>
        <taxon>Ascomycota</taxon>
        <taxon>Pezizomycotina</taxon>
        <taxon>Sordariomycetes</taxon>
        <taxon>Hypocreomycetidae</taxon>
        <taxon>Hypocreales</taxon>
        <taxon>Nectriaceae</taxon>
        <taxon>Fusarium</taxon>
        <taxon>Fusarium fujikuroi species complex</taxon>
    </lineage>
</organism>
<comment type="similarity">
    <text evidence="1">Belongs to the peptidase S12 family.</text>
</comment>
<proteinExistence type="inferred from homology"/>
<protein>
    <submittedName>
        <fullName evidence="3">Beta-lactamase</fullName>
    </submittedName>
</protein>
<sequence length="316" mass="34787">MSYSLTNLNDAIASLEPQMGYICKVSGTTGLSLTVISGGKEAYAKHFGFRDLEAKEAPDGDTTYFIGSVTKGMVAVLVGILIEEGKLGWSTRGAPILPELQDSFNGRGSEIIIADLLPHRTGVARNLLLPKSESLRTWAAQPVVRDFRSAFLYNYAYDVVGQIIEMVERNSLEEAFKERIWEPLEMHRTSMEDLAGNTNAAKAYYALEDASSYEVPISIISNKPIMGAGGAIRSCTNDLAKYYTSFMRQLIISSTTRRPQRQTRHSSSSLQSSDLTISLISPLYASSLMHWAGGVHSSLVRWALSVTTICLFPHCR</sequence>
<dbReference type="InterPro" id="IPR001466">
    <property type="entry name" value="Beta-lactam-related"/>
</dbReference>
<evidence type="ECO:0000313" key="4">
    <source>
        <dbReference type="Proteomes" id="UP000009096"/>
    </source>
</evidence>
<evidence type="ECO:0000259" key="2">
    <source>
        <dbReference type="Pfam" id="PF00144"/>
    </source>
</evidence>
<accession>W7M8A6</accession>
<dbReference type="Pfam" id="PF00144">
    <property type="entry name" value="Beta-lactamase"/>
    <property type="match status" value="1"/>
</dbReference>
<dbReference type="GeneID" id="30061454"/>
<dbReference type="PANTHER" id="PTHR46825:SF14">
    <property type="entry name" value="BETA-LACTAMASE-RELATED DOMAIN-CONTAINING PROTEIN"/>
    <property type="match status" value="1"/>
</dbReference>
<evidence type="ECO:0000256" key="1">
    <source>
        <dbReference type="ARBA" id="ARBA00038215"/>
    </source>
</evidence>
<evidence type="ECO:0000313" key="3">
    <source>
        <dbReference type="EMBL" id="EWG41142.1"/>
    </source>
</evidence>
<name>W7M8A6_GIBM7</name>
<dbReference type="EMBL" id="DS022244">
    <property type="protein sequence ID" value="EWG41142.1"/>
    <property type="molecule type" value="Genomic_DNA"/>
</dbReference>
<dbReference type="PANTHER" id="PTHR46825">
    <property type="entry name" value="D-ALANYL-D-ALANINE-CARBOXYPEPTIDASE/ENDOPEPTIDASE AMPH"/>
    <property type="match status" value="1"/>
</dbReference>
<dbReference type="VEuPathDB" id="FungiDB:FVEG_03303"/>
<dbReference type="Gene3D" id="3.40.710.10">
    <property type="entry name" value="DD-peptidase/beta-lactamase superfamily"/>
    <property type="match status" value="1"/>
</dbReference>
<gene>
    <name evidence="3" type="ORF">FVEG_03303</name>
</gene>
<dbReference type="SUPFAM" id="SSF56601">
    <property type="entry name" value="beta-lactamase/transpeptidase-like"/>
    <property type="match status" value="1"/>
</dbReference>
<dbReference type="EMBL" id="CM000582">
    <property type="protein sequence ID" value="EWG41142.1"/>
    <property type="molecule type" value="Genomic_DNA"/>
</dbReference>